<feature type="transmembrane region" description="Helical" evidence="1">
    <location>
        <begin position="7"/>
        <end position="25"/>
    </location>
</feature>
<comment type="caution">
    <text evidence="2">The sequence shown here is derived from an EMBL/GenBank/DDBJ whole genome shotgun (WGS) entry which is preliminary data.</text>
</comment>
<evidence type="ECO:0000313" key="3">
    <source>
        <dbReference type="Proteomes" id="UP000075683"/>
    </source>
</evidence>
<dbReference type="STRING" id="301148.B4135_1887"/>
<proteinExistence type="predicted"/>
<keyword evidence="1" id="KW-0472">Membrane</keyword>
<dbReference type="OrthoDB" id="2989424at2"/>
<accession>A0A150M8N0</accession>
<reference evidence="2 3" key="1">
    <citation type="submission" date="2016-01" db="EMBL/GenBank/DDBJ databases">
        <title>Draft Genome Sequences of Seven Thermophilic Sporeformers Isolated from Foods.</title>
        <authorList>
            <person name="Berendsen E.M."/>
            <person name="Wells-Bennik M.H."/>
            <person name="Krawcyk A.O."/>
            <person name="De Jong A."/>
            <person name="Holsappel S."/>
            <person name="Eijlander R.T."/>
            <person name="Kuipers O.P."/>
        </authorList>
    </citation>
    <scope>NUCLEOTIDE SEQUENCE [LARGE SCALE GENOMIC DNA]</scope>
    <source>
        <strain evidence="2 3">B4135</strain>
    </source>
</reference>
<organism evidence="2 3">
    <name type="scientific">Caldibacillus debilis</name>
    <dbReference type="NCBI Taxonomy" id="301148"/>
    <lineage>
        <taxon>Bacteria</taxon>
        <taxon>Bacillati</taxon>
        <taxon>Bacillota</taxon>
        <taxon>Bacilli</taxon>
        <taxon>Bacillales</taxon>
        <taxon>Bacillaceae</taxon>
        <taxon>Caldibacillus</taxon>
    </lineage>
</organism>
<protein>
    <submittedName>
        <fullName evidence="2">Uncharacterized protein</fullName>
    </submittedName>
</protein>
<dbReference type="AlphaFoldDB" id="A0A150M8N0"/>
<dbReference type="RefSeq" id="WP_061568549.1">
    <property type="nucleotide sequence ID" value="NZ_LQYT01000035.1"/>
</dbReference>
<evidence type="ECO:0000256" key="1">
    <source>
        <dbReference type="SAM" id="Phobius"/>
    </source>
</evidence>
<dbReference type="EMBL" id="LQYT01000035">
    <property type="protein sequence ID" value="KYD20509.1"/>
    <property type="molecule type" value="Genomic_DNA"/>
</dbReference>
<evidence type="ECO:0000313" key="2">
    <source>
        <dbReference type="EMBL" id="KYD20509.1"/>
    </source>
</evidence>
<gene>
    <name evidence="2" type="ORF">B4135_1887</name>
</gene>
<name>A0A150M8N0_9BACI</name>
<keyword evidence="1" id="KW-0812">Transmembrane</keyword>
<sequence>MKKGAKWAIYGIFLLALIGLASSLSGSSGRWMNHLLALIFIGGILFFLVRYFLLRNDPKRKEMAAFRKAARLSRKRFENRRELKGRKMKRPPLRKKSGVRLTVIEGKKGKRENL</sequence>
<dbReference type="InterPro" id="IPR048110">
    <property type="entry name" value="SA1362/YqhP-like"/>
</dbReference>
<dbReference type="NCBIfam" id="NF041554">
    <property type="entry name" value="SA1362_fam"/>
    <property type="match status" value="1"/>
</dbReference>
<dbReference type="Proteomes" id="UP000075683">
    <property type="component" value="Unassembled WGS sequence"/>
</dbReference>
<keyword evidence="1" id="KW-1133">Transmembrane helix</keyword>
<feature type="transmembrane region" description="Helical" evidence="1">
    <location>
        <begin position="31"/>
        <end position="53"/>
    </location>
</feature>